<feature type="region of interest" description="Disordered" evidence="1">
    <location>
        <begin position="1"/>
        <end position="36"/>
    </location>
</feature>
<accession>A0A8J4BVQ6</accession>
<dbReference type="Proteomes" id="UP000747110">
    <property type="component" value="Unassembled WGS sequence"/>
</dbReference>
<dbReference type="EMBL" id="BNCP01000001">
    <property type="protein sequence ID" value="GIL69408.1"/>
    <property type="molecule type" value="Genomic_DNA"/>
</dbReference>
<reference evidence="2" key="1">
    <citation type="journal article" date="2021" name="Proc. Natl. Acad. Sci. U.S.A.">
        <title>Three genomes in the algal genus Volvox reveal the fate of a haploid sex-determining region after a transition to homothallism.</title>
        <authorList>
            <person name="Yamamoto K."/>
            <person name="Hamaji T."/>
            <person name="Kawai-Toyooka H."/>
            <person name="Matsuzaki R."/>
            <person name="Takahashi F."/>
            <person name="Nishimura Y."/>
            <person name="Kawachi M."/>
            <person name="Noguchi H."/>
            <person name="Minakuchi Y."/>
            <person name="Umen J.G."/>
            <person name="Toyoda A."/>
            <person name="Nozaki H."/>
        </authorList>
    </citation>
    <scope>NUCLEOTIDE SEQUENCE</scope>
    <source>
        <strain evidence="2">NIES-3786</strain>
    </source>
</reference>
<organism evidence="2 3">
    <name type="scientific">Volvox reticuliferus</name>
    <dbReference type="NCBI Taxonomy" id="1737510"/>
    <lineage>
        <taxon>Eukaryota</taxon>
        <taxon>Viridiplantae</taxon>
        <taxon>Chlorophyta</taxon>
        <taxon>core chlorophytes</taxon>
        <taxon>Chlorophyceae</taxon>
        <taxon>CS clade</taxon>
        <taxon>Chlamydomonadales</taxon>
        <taxon>Volvocaceae</taxon>
        <taxon>Volvox</taxon>
    </lineage>
</organism>
<evidence type="ECO:0000313" key="2">
    <source>
        <dbReference type="EMBL" id="GIL69408.1"/>
    </source>
</evidence>
<name>A0A8J4BVQ6_9CHLO</name>
<comment type="caution">
    <text evidence="2">The sequence shown here is derived from an EMBL/GenBank/DDBJ whole genome shotgun (WGS) entry which is preliminary data.</text>
</comment>
<keyword evidence="3" id="KW-1185">Reference proteome</keyword>
<protein>
    <submittedName>
        <fullName evidence="2">Uncharacterized protein</fullName>
    </submittedName>
</protein>
<gene>
    <name evidence="2" type="ORF">Vretifemale_351</name>
</gene>
<sequence>PTFAFGNPSPSGRPGLDLLTPPAAAGMAGPSVGVGASRCDPQPSGCMCDSPNVKFDGVPFPDSGPRPPGIAAPPRICMAVRHIALQSDAANDVGVAKASSGVAYTLVDVEGDHAADGVLG</sequence>
<proteinExistence type="predicted"/>
<evidence type="ECO:0000256" key="1">
    <source>
        <dbReference type="SAM" id="MobiDB-lite"/>
    </source>
</evidence>
<dbReference type="AlphaFoldDB" id="A0A8J4BVQ6"/>
<feature type="non-terminal residue" evidence="2">
    <location>
        <position position="1"/>
    </location>
</feature>
<evidence type="ECO:0000313" key="3">
    <source>
        <dbReference type="Proteomes" id="UP000747110"/>
    </source>
</evidence>